<sequence length="69" mass="7603">PSVFPLQVVLLLLTLIFALVHSGMASLRETGEKIIGERAYRVLFAGISLPLALSTIVSILYIVFSFFFC</sequence>
<keyword evidence="8" id="KW-1185">Reference proteome</keyword>
<dbReference type="Gramene" id="AET5Gv20108600.1">
    <property type="protein sequence ID" value="AET5Gv20108600.1"/>
    <property type="gene ID" value="AET5Gv20108600"/>
</dbReference>
<dbReference type="GO" id="GO:0009507">
    <property type="term" value="C:chloroplast"/>
    <property type="evidence" value="ECO:0007669"/>
    <property type="project" value="TreeGrafter"/>
</dbReference>
<reference evidence="7" key="4">
    <citation type="submission" date="2019-03" db="UniProtKB">
        <authorList>
            <consortium name="EnsemblPlants"/>
        </authorList>
    </citation>
    <scope>IDENTIFICATION</scope>
</reference>
<organism evidence="7 8">
    <name type="scientific">Aegilops tauschii subsp. strangulata</name>
    <name type="common">Goatgrass</name>
    <dbReference type="NCBI Taxonomy" id="200361"/>
    <lineage>
        <taxon>Eukaryota</taxon>
        <taxon>Viridiplantae</taxon>
        <taxon>Streptophyta</taxon>
        <taxon>Embryophyta</taxon>
        <taxon>Tracheophyta</taxon>
        <taxon>Spermatophyta</taxon>
        <taxon>Magnoliopsida</taxon>
        <taxon>Liliopsida</taxon>
        <taxon>Poales</taxon>
        <taxon>Poaceae</taxon>
        <taxon>BOP clade</taxon>
        <taxon>Pooideae</taxon>
        <taxon>Triticodae</taxon>
        <taxon>Triticeae</taxon>
        <taxon>Triticinae</taxon>
        <taxon>Aegilops</taxon>
    </lineage>
</organism>
<dbReference type="Pfam" id="PF07298">
    <property type="entry name" value="NnrU"/>
    <property type="match status" value="1"/>
</dbReference>
<dbReference type="PANTHER" id="PTHR35988">
    <property type="entry name" value="15-CIS-ZETA-CAROTENE ISOMERASE, CHLOROPLASTIC"/>
    <property type="match status" value="1"/>
</dbReference>
<evidence type="ECO:0000313" key="8">
    <source>
        <dbReference type="Proteomes" id="UP000015105"/>
    </source>
</evidence>
<comment type="subcellular location">
    <subcellularLocation>
        <location evidence="1">Membrane</location>
        <topology evidence="1">Multi-pass membrane protein</topology>
    </subcellularLocation>
</comment>
<dbReference type="PANTHER" id="PTHR35988:SF2">
    <property type="entry name" value="15-CIS-ZETA-CAROTENE ISOMERASE, CHLOROPLASTIC"/>
    <property type="match status" value="1"/>
</dbReference>
<feature type="transmembrane region" description="Helical" evidence="5">
    <location>
        <begin position="39"/>
        <end position="68"/>
    </location>
</feature>
<keyword evidence="3 5" id="KW-1133">Transmembrane helix</keyword>
<dbReference type="GO" id="GO:0090471">
    <property type="term" value="F:9,15,9'-tri-cis-zeta-carotene isomerase activity"/>
    <property type="evidence" value="ECO:0007669"/>
    <property type="project" value="TreeGrafter"/>
</dbReference>
<evidence type="ECO:0000313" key="7">
    <source>
        <dbReference type="EnsemblPlants" id="AET5Gv20108600.1"/>
    </source>
</evidence>
<evidence type="ECO:0000256" key="4">
    <source>
        <dbReference type="ARBA" id="ARBA00023136"/>
    </source>
</evidence>
<evidence type="ECO:0000256" key="3">
    <source>
        <dbReference type="ARBA" id="ARBA00022989"/>
    </source>
</evidence>
<dbReference type="GO" id="GO:0016020">
    <property type="term" value="C:membrane"/>
    <property type="evidence" value="ECO:0007669"/>
    <property type="project" value="UniProtKB-SubCell"/>
</dbReference>
<reference evidence="7" key="3">
    <citation type="journal article" date="2017" name="Nature">
        <title>Genome sequence of the progenitor of the wheat D genome Aegilops tauschii.</title>
        <authorList>
            <person name="Luo M.C."/>
            <person name="Gu Y.Q."/>
            <person name="Puiu D."/>
            <person name="Wang H."/>
            <person name="Twardziok S.O."/>
            <person name="Deal K.R."/>
            <person name="Huo N."/>
            <person name="Zhu T."/>
            <person name="Wang L."/>
            <person name="Wang Y."/>
            <person name="McGuire P.E."/>
            <person name="Liu S."/>
            <person name="Long H."/>
            <person name="Ramasamy R.K."/>
            <person name="Rodriguez J.C."/>
            <person name="Van S.L."/>
            <person name="Yuan L."/>
            <person name="Wang Z."/>
            <person name="Xia Z."/>
            <person name="Xiao L."/>
            <person name="Anderson O.D."/>
            <person name="Ouyang S."/>
            <person name="Liang Y."/>
            <person name="Zimin A.V."/>
            <person name="Pertea G."/>
            <person name="Qi P."/>
            <person name="Bennetzen J.L."/>
            <person name="Dai X."/>
            <person name="Dawson M.W."/>
            <person name="Muller H.G."/>
            <person name="Kugler K."/>
            <person name="Rivarola-Duarte L."/>
            <person name="Spannagl M."/>
            <person name="Mayer K.F.X."/>
            <person name="Lu F.H."/>
            <person name="Bevan M.W."/>
            <person name="Leroy P."/>
            <person name="Li P."/>
            <person name="You F.M."/>
            <person name="Sun Q."/>
            <person name="Liu Z."/>
            <person name="Lyons E."/>
            <person name="Wicker T."/>
            <person name="Salzberg S.L."/>
            <person name="Devos K.M."/>
            <person name="Dvorak J."/>
        </authorList>
    </citation>
    <scope>NUCLEOTIDE SEQUENCE [LARGE SCALE GENOMIC DNA]</scope>
    <source>
        <strain evidence="7">cv. AL8/78</strain>
    </source>
</reference>
<evidence type="ECO:0000259" key="6">
    <source>
        <dbReference type="Pfam" id="PF07298"/>
    </source>
</evidence>
<accession>A0A453JLF6</accession>
<dbReference type="Proteomes" id="UP000015105">
    <property type="component" value="Chromosome 5D"/>
</dbReference>
<reference evidence="8" key="1">
    <citation type="journal article" date="2014" name="Science">
        <title>Ancient hybridizations among the ancestral genomes of bread wheat.</title>
        <authorList>
            <consortium name="International Wheat Genome Sequencing Consortium,"/>
            <person name="Marcussen T."/>
            <person name="Sandve S.R."/>
            <person name="Heier L."/>
            <person name="Spannagl M."/>
            <person name="Pfeifer M."/>
            <person name="Jakobsen K.S."/>
            <person name="Wulff B.B."/>
            <person name="Steuernagel B."/>
            <person name="Mayer K.F."/>
            <person name="Olsen O.A."/>
        </authorList>
    </citation>
    <scope>NUCLEOTIDE SEQUENCE [LARGE SCALE GENOMIC DNA]</scope>
    <source>
        <strain evidence="8">cv. AL8/78</strain>
    </source>
</reference>
<dbReference type="AlphaFoldDB" id="A0A453JLF6"/>
<dbReference type="InterPro" id="IPR009915">
    <property type="entry name" value="NnrU_dom"/>
</dbReference>
<dbReference type="EnsemblPlants" id="AET5Gv20108600.1">
    <property type="protein sequence ID" value="AET5Gv20108600.1"/>
    <property type="gene ID" value="AET5Gv20108600"/>
</dbReference>
<protein>
    <recommendedName>
        <fullName evidence="6">NnrU domain-containing protein</fullName>
    </recommendedName>
</protein>
<dbReference type="GO" id="GO:0016120">
    <property type="term" value="P:carotene biosynthetic process"/>
    <property type="evidence" value="ECO:0007669"/>
    <property type="project" value="TreeGrafter"/>
</dbReference>
<keyword evidence="2 5" id="KW-0812">Transmembrane</keyword>
<proteinExistence type="predicted"/>
<keyword evidence="4 5" id="KW-0472">Membrane</keyword>
<evidence type="ECO:0000256" key="1">
    <source>
        <dbReference type="ARBA" id="ARBA00004141"/>
    </source>
</evidence>
<evidence type="ECO:0000256" key="2">
    <source>
        <dbReference type="ARBA" id="ARBA00022692"/>
    </source>
</evidence>
<reference evidence="7" key="5">
    <citation type="journal article" date="2021" name="G3 (Bethesda)">
        <title>Aegilops tauschii genome assembly Aet v5.0 features greater sequence contiguity and improved annotation.</title>
        <authorList>
            <person name="Wang L."/>
            <person name="Zhu T."/>
            <person name="Rodriguez J.C."/>
            <person name="Deal K.R."/>
            <person name="Dubcovsky J."/>
            <person name="McGuire P.E."/>
            <person name="Lux T."/>
            <person name="Spannagl M."/>
            <person name="Mayer K.F.X."/>
            <person name="Baldrich P."/>
            <person name="Meyers B.C."/>
            <person name="Huo N."/>
            <person name="Gu Y.Q."/>
            <person name="Zhou H."/>
            <person name="Devos K.M."/>
            <person name="Bennetzen J.L."/>
            <person name="Unver T."/>
            <person name="Budak H."/>
            <person name="Gulick P.J."/>
            <person name="Galiba G."/>
            <person name="Kalapos B."/>
            <person name="Nelson D.R."/>
            <person name="Li P."/>
            <person name="You F.M."/>
            <person name="Luo M.C."/>
            <person name="Dvorak J."/>
        </authorList>
    </citation>
    <scope>NUCLEOTIDE SEQUENCE [LARGE SCALE GENOMIC DNA]</scope>
    <source>
        <strain evidence="7">cv. AL8/78</strain>
    </source>
</reference>
<evidence type="ECO:0000256" key="5">
    <source>
        <dbReference type="SAM" id="Phobius"/>
    </source>
</evidence>
<feature type="domain" description="NnrU" evidence="6">
    <location>
        <begin position="9"/>
        <end position="58"/>
    </location>
</feature>
<feature type="transmembrane region" description="Helical" evidence="5">
    <location>
        <begin position="6"/>
        <end position="27"/>
    </location>
</feature>
<name>A0A453JLF6_AEGTS</name>
<reference evidence="8" key="2">
    <citation type="journal article" date="2017" name="Nat. Plants">
        <title>The Aegilops tauschii genome reveals multiple impacts of transposons.</title>
        <authorList>
            <person name="Zhao G."/>
            <person name="Zou C."/>
            <person name="Li K."/>
            <person name="Wang K."/>
            <person name="Li T."/>
            <person name="Gao L."/>
            <person name="Zhang X."/>
            <person name="Wang H."/>
            <person name="Yang Z."/>
            <person name="Liu X."/>
            <person name="Jiang W."/>
            <person name="Mao L."/>
            <person name="Kong X."/>
            <person name="Jiao Y."/>
            <person name="Jia J."/>
        </authorList>
    </citation>
    <scope>NUCLEOTIDE SEQUENCE [LARGE SCALE GENOMIC DNA]</scope>
    <source>
        <strain evidence="8">cv. AL8/78</strain>
    </source>
</reference>